<reference evidence="1 3" key="2">
    <citation type="submission" date="2016-11" db="EMBL/GenBank/DDBJ databases">
        <authorList>
            <person name="Klemetsen T."/>
        </authorList>
    </citation>
    <scope>NUCLEOTIDE SEQUENCE [LARGE SCALE GENOMIC DNA]</scope>
    <source>
        <strain evidence="1">MT 2528</strain>
    </source>
</reference>
<dbReference type="RefSeq" id="WP_045108616.1">
    <property type="nucleotide sequence ID" value="NZ_CAWQZC010000153.1"/>
</dbReference>
<organism evidence="2 4">
    <name type="scientific">Moritella viscosa</name>
    <dbReference type="NCBI Taxonomy" id="80854"/>
    <lineage>
        <taxon>Bacteria</taxon>
        <taxon>Pseudomonadati</taxon>
        <taxon>Pseudomonadota</taxon>
        <taxon>Gammaproteobacteria</taxon>
        <taxon>Alteromonadales</taxon>
        <taxon>Moritellaceae</taxon>
        <taxon>Moritella</taxon>
    </lineage>
</organism>
<accession>A0A090I8H1</accession>
<gene>
    <name evidence="1" type="ORF">MT2528_2731</name>
    <name evidence="2" type="ORF">NVI5450_2916</name>
</gene>
<dbReference type="Proteomes" id="UP000182660">
    <property type="component" value="Unassembled WGS sequence"/>
</dbReference>
<dbReference type="AlphaFoldDB" id="A0A090I8H1"/>
<dbReference type="STRING" id="80854.MVIS_0122"/>
<protein>
    <recommendedName>
        <fullName evidence="5">DUF465 domain-containing protein</fullName>
    </recommendedName>
</protein>
<proteinExistence type="predicted"/>
<dbReference type="KEGG" id="mvs:MVIS_0122"/>
<sequence>MQNEKHPLNHEFPEHAIDIAKLKSDDPEFSALAKEYHKLDHHIYGLEASEIPTTDSHFIELKNRRLALKDQIYQKLINGDF</sequence>
<evidence type="ECO:0000313" key="2">
    <source>
        <dbReference type="EMBL" id="SGZ05482.1"/>
    </source>
</evidence>
<reference evidence="2 4" key="1">
    <citation type="submission" date="2016-11" db="EMBL/GenBank/DDBJ databases">
        <authorList>
            <person name="Jaros S."/>
            <person name="Januszkiewicz K."/>
            <person name="Wedrychowicz H."/>
        </authorList>
    </citation>
    <scope>NUCLEOTIDE SEQUENCE [LARGE SCALE GENOMIC DNA]</scope>
    <source>
        <strain evidence="2">NVI 5450</strain>
    </source>
</reference>
<keyword evidence="3" id="KW-1185">Reference proteome</keyword>
<dbReference type="InterPro" id="IPR007420">
    <property type="entry name" value="DUF465"/>
</dbReference>
<dbReference type="OrthoDB" id="1263265at2"/>
<dbReference type="EMBL" id="FPLD01000076">
    <property type="protein sequence ID" value="SGZ05482.1"/>
    <property type="molecule type" value="Genomic_DNA"/>
</dbReference>
<dbReference type="GeneID" id="61296566"/>
<dbReference type="HOGENOM" id="CLU_165482_0_0_6"/>
<evidence type="ECO:0000313" key="3">
    <source>
        <dbReference type="Proteomes" id="UP000182660"/>
    </source>
</evidence>
<evidence type="ECO:0000313" key="1">
    <source>
        <dbReference type="EMBL" id="SGY94153.1"/>
    </source>
</evidence>
<evidence type="ECO:0008006" key="5">
    <source>
        <dbReference type="Google" id="ProtNLM"/>
    </source>
</evidence>
<dbReference type="EMBL" id="FPLJ01000060">
    <property type="protein sequence ID" value="SGY94153.1"/>
    <property type="molecule type" value="Genomic_DNA"/>
</dbReference>
<dbReference type="Proteomes" id="UP000183794">
    <property type="component" value="Unassembled WGS sequence"/>
</dbReference>
<dbReference type="Gene3D" id="6.10.280.50">
    <property type="match status" value="1"/>
</dbReference>
<dbReference type="InterPro" id="IPR038444">
    <property type="entry name" value="DUF465_sf"/>
</dbReference>
<dbReference type="Pfam" id="PF04325">
    <property type="entry name" value="DUF465"/>
    <property type="match status" value="1"/>
</dbReference>
<evidence type="ECO:0000313" key="4">
    <source>
        <dbReference type="Proteomes" id="UP000183794"/>
    </source>
</evidence>
<name>A0A090I8H1_9GAMM</name>
<dbReference type="PATRIC" id="fig|80854.5.peg.126"/>